<dbReference type="InterPro" id="IPR013341">
    <property type="entry name" value="Mandelate_racemase_N_dom"/>
</dbReference>
<dbReference type="PANTHER" id="PTHR13794:SF58">
    <property type="entry name" value="MITOCHONDRIAL ENOLASE SUPERFAMILY MEMBER 1"/>
    <property type="match status" value="1"/>
</dbReference>
<dbReference type="InterPro" id="IPR018110">
    <property type="entry name" value="Mandel_Rmase/mucon_lact_enz_CS"/>
</dbReference>
<proteinExistence type="predicted"/>
<dbReference type="GO" id="GO:0000287">
    <property type="term" value="F:magnesium ion binding"/>
    <property type="evidence" value="ECO:0007669"/>
    <property type="project" value="TreeGrafter"/>
</dbReference>
<dbReference type="SFLD" id="SFLDS00001">
    <property type="entry name" value="Enolase"/>
    <property type="match status" value="1"/>
</dbReference>
<dbReference type="OrthoDB" id="9796450at2"/>
<comment type="cofactor">
    <cofactor evidence="1">
        <name>Mg(2+)</name>
        <dbReference type="ChEBI" id="CHEBI:18420"/>
    </cofactor>
</comment>
<keyword evidence="3" id="KW-0460">Magnesium</keyword>
<dbReference type="KEGG" id="gry:D7I44_02520"/>
<dbReference type="InterPro" id="IPR029065">
    <property type="entry name" value="Enolase_C-like"/>
</dbReference>
<gene>
    <name evidence="5" type="ORF">D7I44_02520</name>
</gene>
<dbReference type="GO" id="GO:0016052">
    <property type="term" value="P:carbohydrate catabolic process"/>
    <property type="evidence" value="ECO:0007669"/>
    <property type="project" value="TreeGrafter"/>
</dbReference>
<dbReference type="InterPro" id="IPR029017">
    <property type="entry name" value="Enolase-like_N"/>
</dbReference>
<dbReference type="Pfam" id="PF02746">
    <property type="entry name" value="MR_MLE_N"/>
    <property type="match status" value="1"/>
</dbReference>
<dbReference type="SUPFAM" id="SSF54826">
    <property type="entry name" value="Enolase N-terminal domain-like"/>
    <property type="match status" value="1"/>
</dbReference>
<dbReference type="Gene3D" id="3.30.390.10">
    <property type="entry name" value="Enolase-like, N-terminal domain"/>
    <property type="match status" value="1"/>
</dbReference>
<dbReference type="Proteomes" id="UP000275069">
    <property type="component" value="Chromosome"/>
</dbReference>
<dbReference type="InterPro" id="IPR036849">
    <property type="entry name" value="Enolase-like_C_sf"/>
</dbReference>
<dbReference type="AlphaFoldDB" id="A0A387BM13"/>
<organism evidence="5 6">
    <name type="scientific">Gryllotalpicola protaetiae</name>
    <dbReference type="NCBI Taxonomy" id="2419771"/>
    <lineage>
        <taxon>Bacteria</taxon>
        <taxon>Bacillati</taxon>
        <taxon>Actinomycetota</taxon>
        <taxon>Actinomycetes</taxon>
        <taxon>Micrococcales</taxon>
        <taxon>Microbacteriaceae</taxon>
        <taxon>Gryllotalpicola</taxon>
    </lineage>
</organism>
<dbReference type="SMART" id="SM00922">
    <property type="entry name" value="MR_MLE"/>
    <property type="match status" value="1"/>
</dbReference>
<dbReference type="GO" id="GO:0016836">
    <property type="term" value="F:hydro-lyase activity"/>
    <property type="evidence" value="ECO:0007669"/>
    <property type="project" value="TreeGrafter"/>
</dbReference>
<dbReference type="InterPro" id="IPR046945">
    <property type="entry name" value="RHMD-like"/>
</dbReference>
<feature type="domain" description="Mandelate racemase/muconate lactonizing enzyme C-terminal" evidence="4">
    <location>
        <begin position="128"/>
        <end position="225"/>
    </location>
</feature>
<keyword evidence="2" id="KW-0479">Metal-binding</keyword>
<sequence length="339" mass="36463">MPLTRPWGPDVRDISIIEVEVTDSDGATGYGFSWTPSIGATAVKALIDDDITSFALGREAASRRWSEAWTHLHEAGGGGITTIALAGVDLGLWDLAARRESVSVTEFLGRAHRSLDTYGSGVNLHYPLAELVAQAERWAAAGFPAIKVKVGKPELAEDLDRLQAVREVIGPDVELMVDANQRWTLPQAVAAAHAFRPLDLTWLEEPLRADDLRGHVELKRETGVRIAVGENLHTEYRFAEFIDAGAADVLQPNVIRVGGITPALRIAELVQSADKELAFHLLPELSAQLAFAVAKPTRIEVVESAGFAELGALAEPTGLEFARGRVTGGPTLGTGIRFS</sequence>
<accession>A0A387BM13</accession>
<protein>
    <submittedName>
        <fullName evidence="5">Mandelate racemase/muconate lactonizing enzyme family protein</fullName>
    </submittedName>
</protein>
<keyword evidence="6" id="KW-1185">Reference proteome</keyword>
<evidence type="ECO:0000259" key="4">
    <source>
        <dbReference type="SMART" id="SM00922"/>
    </source>
</evidence>
<reference evidence="5 6" key="1">
    <citation type="submission" date="2018-09" db="EMBL/GenBank/DDBJ databases">
        <title>Genome sequencing of strain 2DFW10M-5.</title>
        <authorList>
            <person name="Heo J."/>
            <person name="Kim S.-J."/>
            <person name="Kwon S.-W."/>
        </authorList>
    </citation>
    <scope>NUCLEOTIDE SEQUENCE [LARGE SCALE GENOMIC DNA]</scope>
    <source>
        <strain evidence="5 6">2DFW10M-5</strain>
    </source>
</reference>
<dbReference type="PROSITE" id="PS00909">
    <property type="entry name" value="MR_MLE_2"/>
    <property type="match status" value="1"/>
</dbReference>
<evidence type="ECO:0000256" key="3">
    <source>
        <dbReference type="ARBA" id="ARBA00022842"/>
    </source>
</evidence>
<dbReference type="InterPro" id="IPR013342">
    <property type="entry name" value="Mandelate_racemase_C"/>
</dbReference>
<evidence type="ECO:0000313" key="6">
    <source>
        <dbReference type="Proteomes" id="UP000275069"/>
    </source>
</evidence>
<dbReference type="GO" id="GO:0009063">
    <property type="term" value="P:amino acid catabolic process"/>
    <property type="evidence" value="ECO:0007669"/>
    <property type="project" value="InterPro"/>
</dbReference>
<name>A0A387BM13_9MICO</name>
<dbReference type="SUPFAM" id="SSF51604">
    <property type="entry name" value="Enolase C-terminal domain-like"/>
    <property type="match status" value="1"/>
</dbReference>
<dbReference type="EMBL" id="CP032624">
    <property type="protein sequence ID" value="AYG05225.1"/>
    <property type="molecule type" value="Genomic_DNA"/>
</dbReference>
<dbReference type="PANTHER" id="PTHR13794">
    <property type="entry name" value="ENOLASE SUPERFAMILY, MANDELATE RACEMASE"/>
    <property type="match status" value="1"/>
</dbReference>
<dbReference type="Pfam" id="PF13378">
    <property type="entry name" value="MR_MLE_C"/>
    <property type="match status" value="1"/>
</dbReference>
<dbReference type="Gene3D" id="3.20.20.120">
    <property type="entry name" value="Enolase-like C-terminal domain"/>
    <property type="match status" value="1"/>
</dbReference>
<dbReference type="CDD" id="cd03316">
    <property type="entry name" value="MR_like"/>
    <property type="match status" value="1"/>
</dbReference>
<evidence type="ECO:0000313" key="5">
    <source>
        <dbReference type="EMBL" id="AYG05225.1"/>
    </source>
</evidence>
<evidence type="ECO:0000256" key="1">
    <source>
        <dbReference type="ARBA" id="ARBA00001946"/>
    </source>
</evidence>
<evidence type="ECO:0000256" key="2">
    <source>
        <dbReference type="ARBA" id="ARBA00022723"/>
    </source>
</evidence>